<dbReference type="SUPFAM" id="SSF53448">
    <property type="entry name" value="Nucleotide-diphospho-sugar transferases"/>
    <property type="match status" value="1"/>
</dbReference>
<dbReference type="Proteomes" id="UP000078454">
    <property type="component" value="Unassembled WGS sequence"/>
</dbReference>
<organism evidence="1 2">
    <name type="scientific">Paenibacillus oryzisoli</name>
    <dbReference type="NCBI Taxonomy" id="1850517"/>
    <lineage>
        <taxon>Bacteria</taxon>
        <taxon>Bacillati</taxon>
        <taxon>Bacillota</taxon>
        <taxon>Bacilli</taxon>
        <taxon>Bacillales</taxon>
        <taxon>Paenibacillaceae</taxon>
        <taxon>Paenibacillus</taxon>
    </lineage>
</organism>
<keyword evidence="2" id="KW-1185">Reference proteome</keyword>
<dbReference type="InterPro" id="IPR029044">
    <property type="entry name" value="Nucleotide-diphossugar_trans"/>
</dbReference>
<evidence type="ECO:0000313" key="2">
    <source>
        <dbReference type="Proteomes" id="UP000078454"/>
    </source>
</evidence>
<dbReference type="RefSeq" id="WP_068662719.1">
    <property type="nucleotide sequence ID" value="NZ_LYPB01000049.1"/>
</dbReference>
<gene>
    <name evidence="1" type="ORF">A8708_30085</name>
</gene>
<accession>A0A198AIS8</accession>
<evidence type="ECO:0008006" key="3">
    <source>
        <dbReference type="Google" id="ProtNLM"/>
    </source>
</evidence>
<sequence length="213" mass="24180">MKIMIGIPFGRTMDYQAVQSLLQLANLRGPNEYVFALVSNSLVYDAREKITQLFLESECEFLFFLDSDMTFHPQTVDLLVRHNLQFVTAKAFKRVAPFMPCFYTRARYENGQPDLQVPIEYGAGLLPIEGAGLACALIRRDVFEQLESPYFFPLPNMGEDLAFCLKLQEAGVLMYADTTVTCGHITSFEVFEEHFQAHRDAAKATGQPLEESR</sequence>
<name>A0A198AIS8_9BACL</name>
<dbReference type="EMBL" id="LYPB01000049">
    <property type="protein sequence ID" value="OAS21142.1"/>
    <property type="molecule type" value="Genomic_DNA"/>
</dbReference>
<dbReference type="OrthoDB" id="9790005at2"/>
<protein>
    <recommendedName>
        <fullName evidence="3">Glycosyltransferase</fullName>
    </recommendedName>
</protein>
<proteinExistence type="predicted"/>
<reference evidence="1 2" key="1">
    <citation type="submission" date="2016-05" db="EMBL/GenBank/DDBJ databases">
        <title>Paenibacillus sp. 1ZS3-15 nov., isolated from the rhizosphere soil.</title>
        <authorList>
            <person name="Zhang X.X."/>
            <person name="Zhang J."/>
        </authorList>
    </citation>
    <scope>NUCLEOTIDE SEQUENCE [LARGE SCALE GENOMIC DNA]</scope>
    <source>
        <strain evidence="1 2">1ZS3-15</strain>
    </source>
</reference>
<dbReference type="STRING" id="1850517.A8708_30085"/>
<dbReference type="Gene3D" id="3.90.550.40">
    <property type="match status" value="1"/>
</dbReference>
<dbReference type="AlphaFoldDB" id="A0A198AIS8"/>
<comment type="caution">
    <text evidence="1">The sequence shown here is derived from an EMBL/GenBank/DDBJ whole genome shotgun (WGS) entry which is preliminary data.</text>
</comment>
<evidence type="ECO:0000313" key="1">
    <source>
        <dbReference type="EMBL" id="OAS21142.1"/>
    </source>
</evidence>